<feature type="domain" description="EF-hand" evidence="2">
    <location>
        <begin position="119"/>
        <end position="154"/>
    </location>
</feature>
<gene>
    <name evidence="3" type="ORF">G7B40_034845</name>
</gene>
<dbReference type="Proteomes" id="UP000667802">
    <property type="component" value="Unassembled WGS sequence"/>
</dbReference>
<evidence type="ECO:0000313" key="4">
    <source>
        <dbReference type="Proteomes" id="UP000667802"/>
    </source>
</evidence>
<dbReference type="GO" id="GO:0016460">
    <property type="term" value="C:myosin II complex"/>
    <property type="evidence" value="ECO:0007669"/>
    <property type="project" value="TreeGrafter"/>
</dbReference>
<dbReference type="SUPFAM" id="SSF53335">
    <property type="entry name" value="S-adenosyl-L-methionine-dependent methyltransferases"/>
    <property type="match status" value="1"/>
</dbReference>
<evidence type="ECO:0000259" key="2">
    <source>
        <dbReference type="PROSITE" id="PS50222"/>
    </source>
</evidence>
<comment type="caution">
    <text evidence="3">The sequence shown here is derived from an EMBL/GenBank/DDBJ whole genome shotgun (WGS) entry which is preliminary data.</text>
</comment>
<reference evidence="4" key="1">
    <citation type="journal article" date="2021" name="Science">
        <title>Hunting the eagle killer: A cyanobacterial neurotoxin causes vacuolar myelinopathy.</title>
        <authorList>
            <person name="Breinlinger S."/>
            <person name="Phillips T.J."/>
            <person name="Haram B.N."/>
            <person name="Mares J."/>
            <person name="Martinez Yerena J.A."/>
            <person name="Hrouzek P."/>
            <person name="Sobotka R."/>
            <person name="Henderson W.M."/>
            <person name="Schmieder P."/>
            <person name="Williams S.M."/>
            <person name="Lauderdale J.D."/>
            <person name="Wilde H.D."/>
            <person name="Gerrin W."/>
            <person name="Kust A."/>
            <person name="Washington J.W."/>
            <person name="Wagner C."/>
            <person name="Geier B."/>
            <person name="Liebeke M."/>
            <person name="Enke H."/>
            <person name="Niedermeyer T.H.J."/>
            <person name="Wilde S.B."/>
        </authorList>
    </citation>
    <scope>NUCLEOTIDE SEQUENCE [LARGE SCALE GENOMIC DNA]</scope>
    <source>
        <strain evidence="4">Thurmond2011</strain>
    </source>
</reference>
<keyword evidence="4" id="KW-1185">Reference proteome</keyword>
<feature type="domain" description="EF-hand" evidence="2">
    <location>
        <begin position="155"/>
        <end position="190"/>
    </location>
</feature>
<dbReference type="PANTHER" id="PTHR23048">
    <property type="entry name" value="MYOSIN LIGHT CHAIN 1, 3"/>
    <property type="match status" value="1"/>
</dbReference>
<dbReference type="FunFam" id="1.10.238.10:FF:000001">
    <property type="entry name" value="Calmodulin 1"/>
    <property type="match status" value="1"/>
</dbReference>
<accession>A0AAP5IHK4</accession>
<dbReference type="GO" id="GO:0005509">
    <property type="term" value="F:calcium ion binding"/>
    <property type="evidence" value="ECO:0007669"/>
    <property type="project" value="InterPro"/>
</dbReference>
<dbReference type="InterPro" id="IPR050230">
    <property type="entry name" value="CALM/Myosin/TropC-like"/>
</dbReference>
<dbReference type="CDD" id="cd02440">
    <property type="entry name" value="AdoMet_MTases"/>
    <property type="match status" value="1"/>
</dbReference>
<dbReference type="PROSITE" id="PS00018">
    <property type="entry name" value="EF_HAND_1"/>
    <property type="match status" value="3"/>
</dbReference>
<dbReference type="InterPro" id="IPR011992">
    <property type="entry name" value="EF-hand-dom_pair"/>
</dbReference>
<dbReference type="PANTHER" id="PTHR23048:SF0">
    <property type="entry name" value="CALMODULIN LIKE 3"/>
    <property type="match status" value="1"/>
</dbReference>
<organism evidence="3 4">
    <name type="scientific">Aetokthonos hydrillicola Thurmond2011</name>
    <dbReference type="NCBI Taxonomy" id="2712845"/>
    <lineage>
        <taxon>Bacteria</taxon>
        <taxon>Bacillati</taxon>
        <taxon>Cyanobacteriota</taxon>
        <taxon>Cyanophyceae</taxon>
        <taxon>Nostocales</taxon>
        <taxon>Hapalosiphonaceae</taxon>
        <taxon>Aetokthonos</taxon>
    </lineage>
</organism>
<dbReference type="SMART" id="SM00054">
    <property type="entry name" value="EFh"/>
    <property type="match status" value="3"/>
</dbReference>
<dbReference type="InterPro" id="IPR002048">
    <property type="entry name" value="EF_hand_dom"/>
</dbReference>
<name>A0AAP5IHK4_9CYAN</name>
<proteinExistence type="predicted"/>
<dbReference type="CDD" id="cd00051">
    <property type="entry name" value="EFh"/>
    <property type="match status" value="1"/>
</dbReference>
<dbReference type="PROSITE" id="PS50222">
    <property type="entry name" value="EF_HAND_2"/>
    <property type="match status" value="3"/>
</dbReference>
<dbReference type="InterPro" id="IPR029063">
    <property type="entry name" value="SAM-dependent_MTases_sf"/>
</dbReference>
<keyword evidence="1" id="KW-0677">Repeat</keyword>
<evidence type="ECO:0000313" key="3">
    <source>
        <dbReference type="EMBL" id="MDR9899700.1"/>
    </source>
</evidence>
<dbReference type="RefSeq" id="WP_208339316.1">
    <property type="nucleotide sequence ID" value="NZ_CAWQFN010000520.1"/>
</dbReference>
<evidence type="ECO:0000256" key="1">
    <source>
        <dbReference type="ARBA" id="ARBA00022737"/>
    </source>
</evidence>
<dbReference type="Gene3D" id="1.10.238.10">
    <property type="entry name" value="EF-hand"/>
    <property type="match status" value="2"/>
</dbReference>
<dbReference type="InterPro" id="IPR025714">
    <property type="entry name" value="Methyltranfer_dom"/>
</dbReference>
<sequence>MQSNDQNKQWQTTFQALEVVDKLNRLSIESESISPFQNISNGLSKEQITHCQEVFKQFDKDGNNRLSISELEDVLQIVGRPYKSERLQDVIDLITGCPNSDGLCFEEFAALVRVDLMDEPEKRLSERFRVFDTDGSGYIDIQELSVCIGHINRLVTRDEIQAMLQQVDTNGDGRIAYEEFYKLFQQIENQRRFACSSMPDRDWWEKLWPYPEETLKQLGLKKGMSLLDVGCGYGLFTIPAAIFVNPAPVVGLDIDGEILDQGRENGKGISNCSWIWGDLRTMAKTISQTFDFVLIHSTLHALDDKIKLVRDVASVLNPKGFFCVVNWCPIPREDTLWLGKPRGPKTEVRMSPEQVISLVEEAGVGFSLVQHTSVLPYHYGLVFQSL</sequence>
<dbReference type="EMBL" id="JAALHA020000026">
    <property type="protein sequence ID" value="MDR9899700.1"/>
    <property type="molecule type" value="Genomic_DNA"/>
</dbReference>
<dbReference type="SUPFAM" id="SSF47473">
    <property type="entry name" value="EF-hand"/>
    <property type="match status" value="1"/>
</dbReference>
<dbReference type="AlphaFoldDB" id="A0AAP5IHK4"/>
<feature type="domain" description="EF-hand" evidence="2">
    <location>
        <begin position="46"/>
        <end position="81"/>
    </location>
</feature>
<protein>
    <submittedName>
        <fullName evidence="3">EF-hand domain-containing protein</fullName>
    </submittedName>
</protein>
<dbReference type="Pfam" id="PF13847">
    <property type="entry name" value="Methyltransf_31"/>
    <property type="match status" value="1"/>
</dbReference>
<dbReference type="Gene3D" id="3.40.50.150">
    <property type="entry name" value="Vaccinia Virus protein VP39"/>
    <property type="match status" value="1"/>
</dbReference>
<dbReference type="Pfam" id="PF13499">
    <property type="entry name" value="EF-hand_7"/>
    <property type="match status" value="2"/>
</dbReference>
<dbReference type="InterPro" id="IPR018247">
    <property type="entry name" value="EF_Hand_1_Ca_BS"/>
</dbReference>